<protein>
    <submittedName>
        <fullName evidence="4">Protein CBG27386</fullName>
    </submittedName>
</protein>
<feature type="compositionally biased region" description="Basic and acidic residues" evidence="1">
    <location>
        <begin position="429"/>
        <end position="463"/>
    </location>
</feature>
<feature type="domain" description="DNA2/NAM7 helicase helicase" evidence="2">
    <location>
        <begin position="6"/>
        <end position="83"/>
    </location>
</feature>
<evidence type="ECO:0000313" key="4">
    <source>
        <dbReference type="EMBL" id="CAS00769.1"/>
    </source>
</evidence>
<reference evidence="4 5" key="2">
    <citation type="journal article" date="2011" name="PLoS Genet.">
        <title>Caenorhabditis briggsae recombinant inbred line genotypes reveal inter-strain incompatibility and the evolution of recombination.</title>
        <authorList>
            <person name="Ross J.A."/>
            <person name="Koboldt D.C."/>
            <person name="Staisch J.E."/>
            <person name="Chamberlin H.M."/>
            <person name="Gupta B.P."/>
            <person name="Miller R.D."/>
            <person name="Baird S.E."/>
            <person name="Haag E.S."/>
        </authorList>
    </citation>
    <scope>NUCLEOTIDE SEQUENCE [LARGE SCALE GENOMIC DNA]</scope>
    <source>
        <strain evidence="4 5">AF16</strain>
    </source>
</reference>
<gene>
    <name evidence="4 6" type="ORF">CBG27386</name>
    <name evidence="4" type="ORF">CBG_27386</name>
</gene>
<dbReference type="OMA" id="KWNERSQ"/>
<sequence>MSNLQIKEAKIIAMTCTHAALRRNELVKLGFKYDNIVMEEAAQILEVETFIPLLLQNPEDGHNRLKRWIMIGDHHQLPPVVQNQAFQKYSNMEQSLFARLVRLSVPNVELDRQGRARAQIAELYQWRYKGLGNLPHVDGLPQFQNANAGFAFPFQLIDVPDFNGQGESQPSPHFYQNLGEAEYAVALYTYMRILGYPAEKISILTTYNGQAQLIRDVCQRRCEANPLIGMPAKKWYQNRLKMVPNSAKLMVPKFTKNGTQIHENHQKWYQNSIEIVSTVDKYQGQQNDYIILSLVRTRNIGHIRDVRRLVVALSRARLGLYVLGRSKVFMDCLELTPAMRIFAKLPRKLVILPFEAHPTCRKWNERSQDGEAMEIEDTIHMTHFVREFYMSNLPAMTEAYEAAMAEYLEAQRILNPPIDETQMDVETEEERRRREAMERKKKQEMDDKKEADIHFEDMDHEMQEQPAGSSAAQEAPPTIQEPPAQENP</sequence>
<feature type="domain" description="DNA2/NAM7 helicase-like C-terminal" evidence="3">
    <location>
        <begin position="92"/>
        <end position="326"/>
    </location>
</feature>
<dbReference type="Pfam" id="PF13087">
    <property type="entry name" value="AAA_12"/>
    <property type="match status" value="1"/>
</dbReference>
<dbReference type="SUPFAM" id="SSF52540">
    <property type="entry name" value="P-loop containing nucleoside triphosphate hydrolases"/>
    <property type="match status" value="1"/>
</dbReference>
<dbReference type="InterPro" id="IPR041677">
    <property type="entry name" value="DNA2/NAM7_AAA_11"/>
</dbReference>
<dbReference type="InParanoid" id="B6ILI9"/>
<dbReference type="CTD" id="68918839"/>
<dbReference type="CDD" id="cd18808">
    <property type="entry name" value="SF1_C_Upf1"/>
    <property type="match status" value="1"/>
</dbReference>
<dbReference type="HOGENOM" id="CLU_043993_0_0_1"/>
<evidence type="ECO:0000259" key="2">
    <source>
        <dbReference type="Pfam" id="PF13086"/>
    </source>
</evidence>
<dbReference type="eggNOG" id="KOG1806">
    <property type="taxonomic scope" value="Eukaryota"/>
</dbReference>
<evidence type="ECO:0000313" key="5">
    <source>
        <dbReference type="Proteomes" id="UP000008549"/>
    </source>
</evidence>
<keyword evidence="5" id="KW-1185">Reference proteome</keyword>
<dbReference type="EMBL" id="HE601445">
    <property type="protein sequence ID" value="CAS00769.1"/>
    <property type="molecule type" value="Genomic_DNA"/>
</dbReference>
<dbReference type="RefSeq" id="XP_045100327.1">
    <property type="nucleotide sequence ID" value="XM_045238527.1"/>
</dbReference>
<dbReference type="KEGG" id="cbr:CBG_27386"/>
<dbReference type="PANTHER" id="PTHR10887">
    <property type="entry name" value="DNA2/NAM7 HELICASE FAMILY"/>
    <property type="match status" value="1"/>
</dbReference>
<dbReference type="InterPro" id="IPR045055">
    <property type="entry name" value="DNA2/NAM7-like"/>
</dbReference>
<dbReference type="WormBase" id="CBG27386">
    <property type="protein sequence ID" value="CBP45530"/>
    <property type="gene ID" value="WBGene00088800"/>
</dbReference>
<dbReference type="Pfam" id="PF13086">
    <property type="entry name" value="AAA_11"/>
    <property type="match status" value="1"/>
</dbReference>
<feature type="region of interest" description="Disordered" evidence="1">
    <location>
        <begin position="420"/>
        <end position="488"/>
    </location>
</feature>
<accession>B6ILI9</accession>
<dbReference type="InterPro" id="IPR027417">
    <property type="entry name" value="P-loop_NTPase"/>
</dbReference>
<reference evidence="4 5" key="1">
    <citation type="journal article" date="2003" name="PLoS Biol.">
        <title>The genome sequence of Caenorhabditis briggsae: a platform for comparative genomics.</title>
        <authorList>
            <person name="Stein L.D."/>
            <person name="Bao Z."/>
            <person name="Blasiar D."/>
            <person name="Blumenthal T."/>
            <person name="Brent M.R."/>
            <person name="Chen N."/>
            <person name="Chinwalla A."/>
            <person name="Clarke L."/>
            <person name="Clee C."/>
            <person name="Coghlan A."/>
            <person name="Coulson A."/>
            <person name="D'Eustachio P."/>
            <person name="Fitch D.H."/>
            <person name="Fulton L.A."/>
            <person name="Fulton R.E."/>
            <person name="Griffiths-Jones S."/>
            <person name="Harris T.W."/>
            <person name="Hillier L.W."/>
            <person name="Kamath R."/>
            <person name="Kuwabara P.E."/>
            <person name="Mardis E.R."/>
            <person name="Marra M.A."/>
            <person name="Miner T.L."/>
            <person name="Minx P."/>
            <person name="Mullikin J.C."/>
            <person name="Plumb R.W."/>
            <person name="Rogers J."/>
            <person name="Schein J.E."/>
            <person name="Sohrmann M."/>
            <person name="Spieth J."/>
            <person name="Stajich J.E."/>
            <person name="Wei C."/>
            <person name="Willey D."/>
            <person name="Wilson R.K."/>
            <person name="Durbin R."/>
            <person name="Waterston R.H."/>
        </authorList>
    </citation>
    <scope>NUCLEOTIDE SEQUENCE [LARGE SCALE GENOMIC DNA]</scope>
    <source>
        <strain evidence="4 5">AF16</strain>
    </source>
</reference>
<dbReference type="Gene3D" id="3.40.50.300">
    <property type="entry name" value="P-loop containing nucleotide triphosphate hydrolases"/>
    <property type="match status" value="2"/>
</dbReference>
<evidence type="ECO:0000259" key="3">
    <source>
        <dbReference type="Pfam" id="PF13087"/>
    </source>
</evidence>
<dbReference type="GeneID" id="68918839"/>
<evidence type="ECO:0000313" key="6">
    <source>
        <dbReference type="WormBase" id="CBG27386"/>
    </source>
</evidence>
<dbReference type="GO" id="GO:0004386">
    <property type="term" value="F:helicase activity"/>
    <property type="evidence" value="ECO:0007669"/>
    <property type="project" value="InterPro"/>
</dbReference>
<proteinExistence type="predicted"/>
<dbReference type="Proteomes" id="UP000008549">
    <property type="component" value="Unassembled WGS sequence"/>
</dbReference>
<organism evidence="4 5">
    <name type="scientific">Caenorhabditis briggsae</name>
    <dbReference type="NCBI Taxonomy" id="6238"/>
    <lineage>
        <taxon>Eukaryota</taxon>
        <taxon>Metazoa</taxon>
        <taxon>Ecdysozoa</taxon>
        <taxon>Nematoda</taxon>
        <taxon>Chromadorea</taxon>
        <taxon>Rhabditida</taxon>
        <taxon>Rhabditina</taxon>
        <taxon>Rhabditomorpha</taxon>
        <taxon>Rhabditoidea</taxon>
        <taxon>Rhabditidae</taxon>
        <taxon>Peloderinae</taxon>
        <taxon>Caenorhabditis</taxon>
    </lineage>
</organism>
<evidence type="ECO:0000256" key="1">
    <source>
        <dbReference type="SAM" id="MobiDB-lite"/>
    </source>
</evidence>
<dbReference type="InterPro" id="IPR041679">
    <property type="entry name" value="DNA2/NAM7-like_C"/>
</dbReference>
<dbReference type="CDD" id="cd17935">
    <property type="entry name" value="EEXXQc_AQR"/>
    <property type="match status" value="1"/>
</dbReference>
<dbReference type="InterPro" id="IPR047187">
    <property type="entry name" value="SF1_C_Upf1"/>
</dbReference>
<dbReference type="STRING" id="6238.B6ILI9"/>
<dbReference type="PANTHER" id="PTHR10887:SF5">
    <property type="entry name" value="RNA HELICASE AQUARIUS"/>
    <property type="match status" value="1"/>
</dbReference>
<name>B6ILI9_CAEBR</name>
<dbReference type="AlphaFoldDB" id="B6ILI9"/>